<accession>A0A371GBR2</accession>
<sequence>MTPFLEYLKEDRIPSYTSEARRIVREASKYTLIGQHLYWRGFAFLLLRCVDGSVGPSPVQFPHSSSQSISALGILMAIAKGSSIAIPRNYAIATSSVGRD</sequence>
<organism evidence="1 2">
    <name type="scientific">Mucuna pruriens</name>
    <name type="common">Velvet bean</name>
    <name type="synonym">Dolichos pruriens</name>
    <dbReference type="NCBI Taxonomy" id="157652"/>
    <lineage>
        <taxon>Eukaryota</taxon>
        <taxon>Viridiplantae</taxon>
        <taxon>Streptophyta</taxon>
        <taxon>Embryophyta</taxon>
        <taxon>Tracheophyta</taxon>
        <taxon>Spermatophyta</taxon>
        <taxon>Magnoliopsida</taxon>
        <taxon>eudicotyledons</taxon>
        <taxon>Gunneridae</taxon>
        <taxon>Pentapetalae</taxon>
        <taxon>rosids</taxon>
        <taxon>fabids</taxon>
        <taxon>Fabales</taxon>
        <taxon>Fabaceae</taxon>
        <taxon>Papilionoideae</taxon>
        <taxon>50 kb inversion clade</taxon>
        <taxon>NPAAA clade</taxon>
        <taxon>indigoferoid/millettioid clade</taxon>
        <taxon>Phaseoleae</taxon>
        <taxon>Mucuna</taxon>
    </lineage>
</organism>
<evidence type="ECO:0000313" key="1">
    <source>
        <dbReference type="EMBL" id="RDX88002.1"/>
    </source>
</evidence>
<comment type="caution">
    <text evidence="1">The sequence shown here is derived from an EMBL/GenBank/DDBJ whole genome shotgun (WGS) entry which is preliminary data.</text>
</comment>
<gene>
    <name evidence="1" type="ORF">CR513_30462</name>
</gene>
<dbReference type="Proteomes" id="UP000257109">
    <property type="component" value="Unassembled WGS sequence"/>
</dbReference>
<name>A0A371GBR2_MUCPR</name>
<feature type="non-terminal residue" evidence="1">
    <location>
        <position position="1"/>
    </location>
</feature>
<proteinExistence type="predicted"/>
<dbReference type="OrthoDB" id="1430228at2759"/>
<keyword evidence="2" id="KW-1185">Reference proteome</keyword>
<reference evidence="1" key="1">
    <citation type="submission" date="2018-05" db="EMBL/GenBank/DDBJ databases">
        <title>Draft genome of Mucuna pruriens seed.</title>
        <authorList>
            <person name="Nnadi N.E."/>
            <person name="Vos R."/>
            <person name="Hasami M.H."/>
            <person name="Devisetty U.K."/>
            <person name="Aguiy J.C."/>
        </authorList>
    </citation>
    <scope>NUCLEOTIDE SEQUENCE [LARGE SCALE GENOMIC DNA]</scope>
    <source>
        <strain evidence="1">JCA_2017</strain>
    </source>
</reference>
<evidence type="ECO:0000313" key="2">
    <source>
        <dbReference type="Proteomes" id="UP000257109"/>
    </source>
</evidence>
<dbReference type="AlphaFoldDB" id="A0A371GBR2"/>
<dbReference type="EMBL" id="QJKJ01006077">
    <property type="protein sequence ID" value="RDX88002.1"/>
    <property type="molecule type" value="Genomic_DNA"/>
</dbReference>
<protein>
    <submittedName>
        <fullName evidence="1">Uncharacterized protein</fullName>
    </submittedName>
</protein>